<dbReference type="PANTHER" id="PTHR23506:SF26">
    <property type="entry name" value="MFS-TYPE TRANSPORTER SLC18B1"/>
    <property type="match status" value="1"/>
</dbReference>
<feature type="transmembrane region" description="Helical" evidence="8">
    <location>
        <begin position="222"/>
        <end position="243"/>
    </location>
</feature>
<keyword evidence="4 8" id="KW-0812">Transmembrane</keyword>
<feature type="transmembrane region" description="Helical" evidence="8">
    <location>
        <begin position="314"/>
        <end position="341"/>
    </location>
</feature>
<feature type="transmembrane region" description="Helical" evidence="8">
    <location>
        <begin position="55"/>
        <end position="75"/>
    </location>
</feature>
<evidence type="ECO:0000256" key="4">
    <source>
        <dbReference type="ARBA" id="ARBA00022692"/>
    </source>
</evidence>
<dbReference type="InterPro" id="IPR011701">
    <property type="entry name" value="MFS"/>
</dbReference>
<sequence>MGSQSGATPFTREQWAVLCVIGSVHFGCAICVSLQAPFYPAEAERKGVSASEYGLVFGIFELVSFLSCPILGKYLDFIGPKFMLNSGIFIASTCSILFGLLDLVTGHIDFITLSFTIRIVEALGTSAATTAAFAITASVFPDSVATTFAALETFYGLGYIVGPMIGGMLFSLGGYILPFVSMGTFLMLDAIFIYFILPPLGNEPGQLRPEVKLLAMFKIPDVGLDSFCIAATAVSMGFYSATLEPHLRKFCLTPVVTGVMFVISGTLYAVSAPLVGRLCDLEVQPKKVMVAGSVCIVTSYFLVGPLPGLPLPTTMWMCVLGLIVHGIGTASILVPCFIDIIRSSVASGFPDDMTTYGMVAGLWASFFSLGAFVGPSVGGVLYDTIGFRSGTLFPVGMHLLVFVSVTCFVCLYNGPGPAVPVPVANPGDAECCIQRGRNLPQDIPPLLPSKCSDSITTGYGSFGTPVPFLTAIS</sequence>
<feature type="transmembrane region" description="Helical" evidence="8">
    <location>
        <begin position="15"/>
        <end position="35"/>
    </location>
</feature>
<feature type="transmembrane region" description="Helical" evidence="8">
    <location>
        <begin position="392"/>
        <end position="412"/>
    </location>
</feature>
<dbReference type="STRING" id="105785.A0A2J7QTF4"/>
<dbReference type="InParanoid" id="A0A2J7QTF4"/>
<feature type="transmembrane region" description="Helical" evidence="8">
    <location>
        <begin position="148"/>
        <end position="170"/>
    </location>
</feature>
<proteinExistence type="inferred from homology"/>
<dbReference type="AlphaFoldDB" id="A0A2J7QTF4"/>
<dbReference type="Proteomes" id="UP000235965">
    <property type="component" value="Unassembled WGS sequence"/>
</dbReference>
<evidence type="ECO:0000313" key="10">
    <source>
        <dbReference type="EMBL" id="PNF31871.1"/>
    </source>
</evidence>
<comment type="subcellular location">
    <subcellularLocation>
        <location evidence="1">Membrane</location>
        <topology evidence="1">Multi-pass membrane protein</topology>
    </subcellularLocation>
</comment>
<evidence type="ECO:0000256" key="1">
    <source>
        <dbReference type="ARBA" id="ARBA00004141"/>
    </source>
</evidence>
<keyword evidence="3" id="KW-0813">Transport</keyword>
<evidence type="ECO:0000256" key="6">
    <source>
        <dbReference type="ARBA" id="ARBA00022989"/>
    </source>
</evidence>
<dbReference type="InterPro" id="IPR020846">
    <property type="entry name" value="MFS_dom"/>
</dbReference>
<dbReference type="PRINTS" id="PR01035">
    <property type="entry name" value="TCRTETA"/>
</dbReference>
<keyword evidence="7 8" id="KW-0472">Membrane</keyword>
<keyword evidence="6 8" id="KW-1133">Transmembrane helix</keyword>
<dbReference type="EMBL" id="NEVH01011194">
    <property type="protein sequence ID" value="PNF31871.1"/>
    <property type="molecule type" value="Genomic_DNA"/>
</dbReference>
<evidence type="ECO:0000259" key="9">
    <source>
        <dbReference type="PROSITE" id="PS50850"/>
    </source>
</evidence>
<keyword evidence="11" id="KW-1185">Reference proteome</keyword>
<dbReference type="GO" id="GO:0022857">
    <property type="term" value="F:transmembrane transporter activity"/>
    <property type="evidence" value="ECO:0007669"/>
    <property type="project" value="InterPro"/>
</dbReference>
<feature type="transmembrane region" description="Helical" evidence="8">
    <location>
        <begin position="353"/>
        <end position="372"/>
    </location>
</feature>
<dbReference type="InterPro" id="IPR036259">
    <property type="entry name" value="MFS_trans_sf"/>
</dbReference>
<keyword evidence="5" id="KW-0532">Neurotransmitter transport</keyword>
<name>A0A2J7QTF4_9NEOP</name>
<dbReference type="OrthoDB" id="446368at2759"/>
<evidence type="ECO:0000256" key="8">
    <source>
        <dbReference type="SAM" id="Phobius"/>
    </source>
</evidence>
<accession>A0A2J7QTF4</accession>
<protein>
    <submittedName>
        <fullName evidence="10">MFS-type transporter SLC18B1</fullName>
    </submittedName>
</protein>
<dbReference type="Gene3D" id="1.20.1250.20">
    <property type="entry name" value="MFS general substrate transporter like domains"/>
    <property type="match status" value="2"/>
</dbReference>
<feature type="domain" description="Major facilitator superfamily (MFS) profile" evidence="9">
    <location>
        <begin position="15"/>
        <end position="415"/>
    </location>
</feature>
<feature type="transmembrane region" description="Helical" evidence="8">
    <location>
        <begin position="82"/>
        <end position="101"/>
    </location>
</feature>
<gene>
    <name evidence="10" type="primary">Slc18b1</name>
    <name evidence="10" type="ORF">B7P43_G07918</name>
</gene>
<comment type="caution">
    <text evidence="10">The sequence shown here is derived from an EMBL/GenBank/DDBJ whole genome shotgun (WGS) entry which is preliminary data.</text>
</comment>
<comment type="similarity">
    <text evidence="2">Belongs to the major facilitator superfamily. Vesicular transporter family.</text>
</comment>
<organism evidence="10 11">
    <name type="scientific">Cryptotermes secundus</name>
    <dbReference type="NCBI Taxonomy" id="105785"/>
    <lineage>
        <taxon>Eukaryota</taxon>
        <taxon>Metazoa</taxon>
        <taxon>Ecdysozoa</taxon>
        <taxon>Arthropoda</taxon>
        <taxon>Hexapoda</taxon>
        <taxon>Insecta</taxon>
        <taxon>Pterygota</taxon>
        <taxon>Neoptera</taxon>
        <taxon>Polyneoptera</taxon>
        <taxon>Dictyoptera</taxon>
        <taxon>Blattodea</taxon>
        <taxon>Blattoidea</taxon>
        <taxon>Termitoidae</taxon>
        <taxon>Kalotermitidae</taxon>
        <taxon>Cryptotermitinae</taxon>
        <taxon>Cryptotermes</taxon>
    </lineage>
</organism>
<dbReference type="Pfam" id="PF07690">
    <property type="entry name" value="MFS_1"/>
    <property type="match status" value="1"/>
</dbReference>
<feature type="transmembrane region" description="Helical" evidence="8">
    <location>
        <begin position="176"/>
        <end position="201"/>
    </location>
</feature>
<evidence type="ECO:0000256" key="3">
    <source>
        <dbReference type="ARBA" id="ARBA00022448"/>
    </source>
</evidence>
<evidence type="ECO:0000256" key="5">
    <source>
        <dbReference type="ARBA" id="ARBA00022775"/>
    </source>
</evidence>
<reference evidence="10 11" key="1">
    <citation type="submission" date="2017-12" db="EMBL/GenBank/DDBJ databases">
        <title>Hemimetabolous genomes reveal molecular basis of termite eusociality.</title>
        <authorList>
            <person name="Harrison M.C."/>
            <person name="Jongepier E."/>
            <person name="Robertson H.M."/>
            <person name="Arning N."/>
            <person name="Bitard-Feildel T."/>
            <person name="Chao H."/>
            <person name="Childers C.P."/>
            <person name="Dinh H."/>
            <person name="Doddapaneni H."/>
            <person name="Dugan S."/>
            <person name="Gowin J."/>
            <person name="Greiner C."/>
            <person name="Han Y."/>
            <person name="Hu H."/>
            <person name="Hughes D.S.T."/>
            <person name="Huylmans A.-K."/>
            <person name="Kemena C."/>
            <person name="Kremer L.P.M."/>
            <person name="Lee S.L."/>
            <person name="Lopez-Ezquerra A."/>
            <person name="Mallet L."/>
            <person name="Monroy-Kuhn J.M."/>
            <person name="Moser A."/>
            <person name="Murali S.C."/>
            <person name="Muzny D.M."/>
            <person name="Otani S."/>
            <person name="Piulachs M.-D."/>
            <person name="Poelchau M."/>
            <person name="Qu J."/>
            <person name="Schaub F."/>
            <person name="Wada-Katsumata A."/>
            <person name="Worley K.C."/>
            <person name="Xie Q."/>
            <person name="Ylla G."/>
            <person name="Poulsen M."/>
            <person name="Gibbs R.A."/>
            <person name="Schal C."/>
            <person name="Richards S."/>
            <person name="Belles X."/>
            <person name="Korb J."/>
            <person name="Bornberg-Bauer E."/>
        </authorList>
    </citation>
    <scope>NUCLEOTIDE SEQUENCE [LARGE SCALE GENOMIC DNA]</scope>
    <source>
        <tissue evidence="10">Whole body</tissue>
    </source>
</reference>
<dbReference type="InterPro" id="IPR001958">
    <property type="entry name" value="Tet-R_TetA/multi-R_MdtG-like"/>
</dbReference>
<dbReference type="InterPro" id="IPR050930">
    <property type="entry name" value="MFS_Vesicular_Transporter"/>
</dbReference>
<dbReference type="GO" id="GO:0016020">
    <property type="term" value="C:membrane"/>
    <property type="evidence" value="ECO:0007669"/>
    <property type="project" value="UniProtKB-SubCell"/>
</dbReference>
<dbReference type="PROSITE" id="PS50850">
    <property type="entry name" value="MFS"/>
    <property type="match status" value="1"/>
</dbReference>
<evidence type="ECO:0000256" key="7">
    <source>
        <dbReference type="ARBA" id="ARBA00023136"/>
    </source>
</evidence>
<feature type="transmembrane region" description="Helical" evidence="8">
    <location>
        <begin position="288"/>
        <end position="308"/>
    </location>
</feature>
<evidence type="ECO:0000256" key="2">
    <source>
        <dbReference type="ARBA" id="ARBA00006829"/>
    </source>
</evidence>
<dbReference type="SUPFAM" id="SSF103473">
    <property type="entry name" value="MFS general substrate transporter"/>
    <property type="match status" value="1"/>
</dbReference>
<evidence type="ECO:0000313" key="11">
    <source>
        <dbReference type="Proteomes" id="UP000235965"/>
    </source>
</evidence>
<dbReference type="PANTHER" id="PTHR23506">
    <property type="entry name" value="GH10249P"/>
    <property type="match status" value="1"/>
</dbReference>
<feature type="transmembrane region" description="Helical" evidence="8">
    <location>
        <begin position="113"/>
        <end position="136"/>
    </location>
</feature>
<feature type="transmembrane region" description="Helical" evidence="8">
    <location>
        <begin position="255"/>
        <end position="276"/>
    </location>
</feature>